<dbReference type="Pfam" id="PF00821">
    <property type="entry name" value="PEPCK_GTP"/>
    <property type="match status" value="1"/>
</dbReference>
<dbReference type="Gene3D" id="3.40.449.10">
    <property type="entry name" value="Phosphoenolpyruvate Carboxykinase, domain 1"/>
    <property type="match status" value="1"/>
</dbReference>
<evidence type="ECO:0000256" key="2">
    <source>
        <dbReference type="ARBA" id="ARBA00022723"/>
    </source>
</evidence>
<evidence type="ECO:0000259" key="9">
    <source>
        <dbReference type="Pfam" id="PF00821"/>
    </source>
</evidence>
<keyword evidence="5 8" id="KW-0342">GTP-binding</keyword>
<dbReference type="InterPro" id="IPR035077">
    <property type="entry name" value="PEP_carboxykinase_GTP_C"/>
</dbReference>
<dbReference type="GO" id="GO:0033993">
    <property type="term" value="P:response to lipid"/>
    <property type="evidence" value="ECO:0007669"/>
    <property type="project" value="TreeGrafter"/>
</dbReference>
<dbReference type="RefSeq" id="WP_044348469.1">
    <property type="nucleotide sequence ID" value="NZ_AZAC01000012.1"/>
</dbReference>
<dbReference type="AlphaFoldDB" id="A0A0D2GGP2"/>
<dbReference type="GO" id="GO:0005829">
    <property type="term" value="C:cytosol"/>
    <property type="evidence" value="ECO:0007669"/>
    <property type="project" value="TreeGrafter"/>
</dbReference>
<comment type="caution">
    <text evidence="8">Lacks conserved residue(s) required for the propagation of feature annotation.</text>
</comment>
<dbReference type="HAMAP" id="MF_00452">
    <property type="entry name" value="PEPCK_GTP"/>
    <property type="match status" value="1"/>
</dbReference>
<comment type="catalytic activity">
    <reaction evidence="8">
        <text>oxaloacetate + GTP = phosphoenolpyruvate + GDP + CO2</text>
        <dbReference type="Rhea" id="RHEA:10388"/>
        <dbReference type="ChEBI" id="CHEBI:16452"/>
        <dbReference type="ChEBI" id="CHEBI:16526"/>
        <dbReference type="ChEBI" id="CHEBI:37565"/>
        <dbReference type="ChEBI" id="CHEBI:58189"/>
        <dbReference type="ChEBI" id="CHEBI:58702"/>
        <dbReference type="EC" id="4.1.1.32"/>
    </reaction>
</comment>
<comment type="function">
    <text evidence="8">Catalyzes the conversion of oxaloacetate (OAA) to phosphoenolpyruvate (PEP), the rate-limiting step in the metabolic pathway that produces glucose from lactate and other precursors derived from the citric acid cycle.</text>
</comment>
<reference evidence="11 12" key="1">
    <citation type="submission" date="2013-11" db="EMBL/GenBank/DDBJ databases">
        <title>Metagenomic analysis of a methanogenic consortium involved in long chain n-alkane degradation.</title>
        <authorList>
            <person name="Davidova I.A."/>
            <person name="Callaghan A.V."/>
            <person name="Wawrik B."/>
            <person name="Pruitt S."/>
            <person name="Marks C."/>
            <person name="Duncan K.E."/>
            <person name="Suflita J.M."/>
        </authorList>
    </citation>
    <scope>NUCLEOTIDE SEQUENCE [LARGE SCALE GENOMIC DNA]</scope>
    <source>
        <strain evidence="11 12">SPR</strain>
    </source>
</reference>
<comment type="similarity">
    <text evidence="1 8">Belongs to the phosphoenolpyruvate carboxykinase [GTP] family.</text>
</comment>
<evidence type="ECO:0000256" key="5">
    <source>
        <dbReference type="ARBA" id="ARBA00023134"/>
    </source>
</evidence>
<feature type="binding site" evidence="8">
    <location>
        <position position="106"/>
    </location>
    <ligand>
        <name>substrate</name>
    </ligand>
</feature>
<dbReference type="PANTHER" id="PTHR11561:SF0">
    <property type="entry name" value="PHOSPHOENOLPYRUVATE CARBOXYKINASE [GTP]-RELATED"/>
    <property type="match status" value="1"/>
</dbReference>
<accession>A0A0D2GGP2</accession>
<dbReference type="EC" id="4.1.1.32" evidence="8"/>
<dbReference type="InterPro" id="IPR035078">
    <property type="entry name" value="PEP_carboxykinase_GTP_N"/>
</dbReference>
<dbReference type="GO" id="GO:0046327">
    <property type="term" value="P:glycerol biosynthetic process from pyruvate"/>
    <property type="evidence" value="ECO:0007669"/>
    <property type="project" value="TreeGrafter"/>
</dbReference>
<dbReference type="Gene3D" id="3.90.228.20">
    <property type="match status" value="1"/>
</dbReference>
<sequence>MFELKKGIDITTDIGGIKTDAEVVEIFKQKMEASEFDKIQKIKSQEARLKIANAIALGQPDKVFINTGDEKDKARIRQMCLDLGEESALAINGHTLHYDLAEEQARIVDRTYYIANDDETVSSLAQRISREDAYDYVKKYMVGCMKGMTLVVGFYSRGPVGAKAAIPAIEATTSLYVCHSAELLYRNCFEDFNAEVDRVGHFFTNIHCQGPNRPEDLPNARVFMDRAHQTTFATFCTYAGNTLLLKKGNHRFAVDRATYYRRGEELSEHMFITGLKGPGGRVTFFAGAAPSGCGKTTTAMVGDEFISDDLAQIWIADDGTIRSINPETGIFGIIEDVNWTDDPDIMSILREEKAEVIFSNVLVDDEKKPHWIGNGESHPDKGFNFQGDWFEGKTDANGKAVPLSHPNARFTVRAESLANYSPKLTDPAGVVTKVFTYNGRDADTMPPIRVAKDPDEGVVIGASIVSKATATEVGATGVKRQPWANQPFIPGALGDNMVAQFEFFNSEKIKPENRPIMAGLNYFLTHEARGGAGQGLLGEKRDVKVWMGWLDRLVYNEVEAIDTPIGLLPKYEDLKNMFKDILGKEYPKELYEKQFALYTDKIIARIDMQYEAFKKEDNMPKRLFEIYEEQKKAMQELKEKFGAVIMPDQL</sequence>
<comment type="pathway">
    <text evidence="8">Carbohydrate biosynthesis; gluconeogenesis.</text>
</comment>
<feature type="binding site" evidence="8">
    <location>
        <position position="247"/>
    </location>
    <ligand>
        <name>Mn(2+)</name>
        <dbReference type="ChEBI" id="CHEBI:29035"/>
    </ligand>
</feature>
<feature type="active site" evidence="8">
    <location>
        <position position="293"/>
    </location>
</feature>
<evidence type="ECO:0000256" key="4">
    <source>
        <dbReference type="ARBA" id="ARBA00022793"/>
    </source>
</evidence>
<feature type="binding site" evidence="8">
    <location>
        <position position="269"/>
    </location>
    <ligand>
        <name>Mn(2+)</name>
        <dbReference type="ChEBI" id="CHEBI:29035"/>
    </ligand>
</feature>
<keyword evidence="3 8" id="KW-0547">Nucleotide-binding</keyword>
<dbReference type="GO" id="GO:0016301">
    <property type="term" value="F:kinase activity"/>
    <property type="evidence" value="ECO:0007669"/>
    <property type="project" value="UniProtKB-KW"/>
</dbReference>
<feature type="domain" description="Phosphoenolpyruvate carboxykinase GTP-utilising N-terminal" evidence="10">
    <location>
        <begin position="51"/>
        <end position="257"/>
    </location>
</feature>
<evidence type="ECO:0000256" key="7">
    <source>
        <dbReference type="ARBA" id="ARBA00023239"/>
    </source>
</evidence>
<dbReference type="InterPro" id="IPR008210">
    <property type="entry name" value="PEP_carboxykinase_N"/>
</dbReference>
<dbReference type="InterPro" id="IPR013035">
    <property type="entry name" value="PEP_carboxykinase_C"/>
</dbReference>
<keyword evidence="6 8" id="KW-0464">Manganese</keyword>
<keyword evidence="11" id="KW-0808">Transferase</keyword>
<dbReference type="PATRIC" id="fig|1429043.3.peg.2235"/>
<protein>
    <recommendedName>
        <fullName evidence="8">Phosphoenolpyruvate carboxykinase [GTP]</fullName>
        <shortName evidence="8">PEP carboxykinase</shortName>
        <shortName evidence="8">PEPCK</shortName>
        <ecNumber evidence="8">4.1.1.32</ecNumber>
    </recommendedName>
    <alternativeName>
        <fullName evidence="8">GTP-dependent phosphoenolpyruvate carboxykinase</fullName>
        <shortName evidence="8">GTP-PEPCK</shortName>
    </alternativeName>
</protein>
<gene>
    <name evidence="8" type="primary">pckG</name>
    <name evidence="11" type="ORF">X474_10535</name>
</gene>
<dbReference type="PIRSF" id="PIRSF001348">
    <property type="entry name" value="PEP_carboxykinase_GTP"/>
    <property type="match status" value="1"/>
</dbReference>
<dbReference type="SUPFAM" id="SSF53795">
    <property type="entry name" value="PEP carboxykinase-like"/>
    <property type="match status" value="1"/>
</dbReference>
<feature type="binding site" evidence="8">
    <location>
        <position position="291"/>
    </location>
    <ligand>
        <name>substrate</name>
    </ligand>
</feature>
<feature type="domain" description="Phosphoenolpyruvate carboxykinase C-terminal P-loop" evidence="9">
    <location>
        <begin position="266"/>
        <end position="632"/>
    </location>
</feature>
<organism evidence="11 12">
    <name type="scientific">Dethiosulfatarculus sandiegensis</name>
    <dbReference type="NCBI Taxonomy" id="1429043"/>
    <lineage>
        <taxon>Bacteria</taxon>
        <taxon>Pseudomonadati</taxon>
        <taxon>Thermodesulfobacteriota</taxon>
        <taxon>Desulfarculia</taxon>
        <taxon>Desulfarculales</taxon>
        <taxon>Desulfarculaceae</taxon>
        <taxon>Dethiosulfatarculus</taxon>
    </lineage>
</organism>
<name>A0A0D2GGP2_9BACT</name>
<evidence type="ECO:0000256" key="6">
    <source>
        <dbReference type="ARBA" id="ARBA00023211"/>
    </source>
</evidence>
<evidence type="ECO:0000313" key="11">
    <source>
        <dbReference type="EMBL" id="KIX14062.1"/>
    </source>
</evidence>
<dbReference type="InParanoid" id="A0A0D2GGP2"/>
<dbReference type="GO" id="GO:0004613">
    <property type="term" value="F:phosphoenolpyruvate carboxykinase (GTP) activity"/>
    <property type="evidence" value="ECO:0007669"/>
    <property type="project" value="UniProtKB-UniRule"/>
</dbReference>
<evidence type="ECO:0000259" key="10">
    <source>
        <dbReference type="Pfam" id="PF17297"/>
    </source>
</evidence>
<dbReference type="GO" id="GO:0030145">
    <property type="term" value="F:manganese ion binding"/>
    <property type="evidence" value="ECO:0007669"/>
    <property type="project" value="UniProtKB-UniRule"/>
</dbReference>
<proteinExistence type="inferred from homology"/>
<comment type="caution">
    <text evidence="11">The sequence shown here is derived from an EMBL/GenBank/DDBJ whole genome shotgun (WGS) entry which is preliminary data.</text>
</comment>
<comment type="subcellular location">
    <subcellularLocation>
        <location evidence="8">Cytoplasm</location>
    </subcellularLocation>
</comment>
<dbReference type="STRING" id="1429043.X474_10535"/>
<feature type="binding site" evidence="8">
    <location>
        <position position="309"/>
    </location>
    <ligand>
        <name>Mn(2+)</name>
        <dbReference type="ChEBI" id="CHEBI:29035"/>
    </ligand>
</feature>
<keyword evidence="7 8" id="KW-0456">Lyase</keyword>
<dbReference type="OrthoDB" id="9758871at2"/>
<keyword evidence="2 8" id="KW-0479">Metal-binding</keyword>
<dbReference type="GO" id="GO:0005525">
    <property type="term" value="F:GTP binding"/>
    <property type="evidence" value="ECO:0007669"/>
    <property type="project" value="UniProtKB-UniRule"/>
</dbReference>
<dbReference type="Gene3D" id="2.170.8.10">
    <property type="entry name" value="Phosphoenolpyruvate Carboxykinase, domain 2"/>
    <property type="match status" value="1"/>
</dbReference>
<keyword evidence="11" id="KW-0418">Kinase</keyword>
<evidence type="ECO:0000256" key="3">
    <source>
        <dbReference type="ARBA" id="ARBA00022741"/>
    </source>
</evidence>
<evidence type="ECO:0000256" key="1">
    <source>
        <dbReference type="ARBA" id="ARBA00005796"/>
    </source>
</evidence>
<dbReference type="GO" id="GO:0071333">
    <property type="term" value="P:cellular response to glucose stimulus"/>
    <property type="evidence" value="ECO:0007669"/>
    <property type="project" value="TreeGrafter"/>
</dbReference>
<comment type="subunit">
    <text evidence="8">Monomer.</text>
</comment>
<keyword evidence="12" id="KW-1185">Reference proteome</keyword>
<feature type="binding site" evidence="8">
    <location>
        <position position="440"/>
    </location>
    <ligand>
        <name>GTP</name>
        <dbReference type="ChEBI" id="CHEBI:37565"/>
    </ligand>
</feature>
<comment type="cofactor">
    <cofactor evidence="8">
        <name>Mn(2+)</name>
        <dbReference type="ChEBI" id="CHEBI:29035"/>
    </cofactor>
    <text evidence="8">Binds 1 Mn(2+) ion per subunit.</text>
</comment>
<feature type="binding site" evidence="8">
    <location>
        <begin position="407"/>
        <end position="409"/>
    </location>
    <ligand>
        <name>substrate</name>
    </ligand>
</feature>
<keyword evidence="8" id="KW-0963">Cytoplasm</keyword>
<dbReference type="Pfam" id="PF17297">
    <property type="entry name" value="PEPCK_N"/>
    <property type="match status" value="1"/>
</dbReference>
<feature type="binding site" evidence="8">
    <location>
        <begin position="238"/>
        <end position="240"/>
    </location>
    <ligand>
        <name>substrate</name>
    </ligand>
</feature>
<dbReference type="UniPathway" id="UPA00138"/>
<keyword evidence="11" id="KW-0670">Pyruvate</keyword>
<dbReference type="GO" id="GO:0042594">
    <property type="term" value="P:response to starvation"/>
    <property type="evidence" value="ECO:0007669"/>
    <property type="project" value="TreeGrafter"/>
</dbReference>
<evidence type="ECO:0000256" key="8">
    <source>
        <dbReference type="HAMAP-Rule" id="MF_00452"/>
    </source>
</evidence>
<dbReference type="GO" id="GO:0006094">
    <property type="term" value="P:gluconeogenesis"/>
    <property type="evidence" value="ECO:0007669"/>
    <property type="project" value="UniProtKB-UniRule"/>
</dbReference>
<dbReference type="NCBIfam" id="NF003253">
    <property type="entry name" value="PRK04210.1"/>
    <property type="match status" value="1"/>
</dbReference>
<dbReference type="InterPro" id="IPR008209">
    <property type="entry name" value="PEP_carboxykinase_GTP"/>
</dbReference>
<keyword evidence="4 8" id="KW-0210">Decarboxylase</keyword>
<feature type="binding site" evidence="8">
    <location>
        <position position="409"/>
    </location>
    <ligand>
        <name>GTP</name>
        <dbReference type="ChEBI" id="CHEBI:37565"/>
    </ligand>
</feature>
<dbReference type="GO" id="GO:0006107">
    <property type="term" value="P:oxaloacetate metabolic process"/>
    <property type="evidence" value="ECO:0007669"/>
    <property type="project" value="TreeGrafter"/>
</dbReference>
<dbReference type="Proteomes" id="UP000032233">
    <property type="component" value="Unassembled WGS sequence"/>
</dbReference>
<dbReference type="PANTHER" id="PTHR11561">
    <property type="entry name" value="PHOSPHOENOLPYRUVATE CARBOXYKINASE"/>
    <property type="match status" value="1"/>
</dbReference>
<dbReference type="EMBL" id="AZAC01000012">
    <property type="protein sequence ID" value="KIX14062.1"/>
    <property type="molecule type" value="Genomic_DNA"/>
</dbReference>
<evidence type="ECO:0000313" key="12">
    <source>
        <dbReference type="Proteomes" id="UP000032233"/>
    </source>
</evidence>
<keyword evidence="8" id="KW-0312">Gluconeogenesis</keyword>
<dbReference type="GO" id="GO:0019543">
    <property type="term" value="P:propionate catabolic process"/>
    <property type="evidence" value="ECO:0007669"/>
    <property type="project" value="TreeGrafter"/>
</dbReference>
<dbReference type="SUPFAM" id="SSF68923">
    <property type="entry name" value="PEP carboxykinase N-terminal domain"/>
    <property type="match status" value="1"/>
</dbReference>